<feature type="signal peptide" evidence="1">
    <location>
        <begin position="1"/>
        <end position="17"/>
    </location>
</feature>
<evidence type="ECO:0000313" key="2">
    <source>
        <dbReference type="Proteomes" id="UP000887566"/>
    </source>
</evidence>
<feature type="chain" id="PRO_5037655824" evidence="1">
    <location>
        <begin position="18"/>
        <end position="238"/>
    </location>
</feature>
<reference evidence="3" key="1">
    <citation type="submission" date="2022-11" db="UniProtKB">
        <authorList>
            <consortium name="WormBaseParasite"/>
        </authorList>
    </citation>
    <scope>IDENTIFICATION</scope>
</reference>
<keyword evidence="1" id="KW-0732">Signal</keyword>
<dbReference type="Gene3D" id="3.10.100.10">
    <property type="entry name" value="Mannose-Binding Protein A, subunit A"/>
    <property type="match status" value="1"/>
</dbReference>
<name>A0A914XSA4_9BILA</name>
<accession>A0A914XSA4</accession>
<dbReference type="AlphaFoldDB" id="A0A914XSA4"/>
<sequence length="238" mass="26662">MLLSLVILLFTFPTANAVTDLQANCTGTDRRYNGTSCYVMVKTAIRHSAAKLSCNHYLGYSGHLYHIRNAAVQAVTKQLISTYSLATDYIWTGSETINSSAALTDKNNWAHYYRDGTFVSGTNLPWATGYPSTNNRAFYRSTDDRIFPQAEASTSFYICEYEEALKQPVTDLEQKCVNLKNSSVLTSFVNDACYVLQPAVTKNYNDSKVSCNALSGYNGHLAHIRTMEELWIAEAFRF</sequence>
<dbReference type="Proteomes" id="UP000887566">
    <property type="component" value="Unplaced"/>
</dbReference>
<keyword evidence="2" id="KW-1185">Reference proteome</keyword>
<proteinExistence type="predicted"/>
<evidence type="ECO:0000313" key="3">
    <source>
        <dbReference type="WBParaSite" id="PSAMB.scaffold9678size4733.g32693.t1"/>
    </source>
</evidence>
<dbReference type="InterPro" id="IPR016187">
    <property type="entry name" value="CTDL_fold"/>
</dbReference>
<protein>
    <submittedName>
        <fullName evidence="3">C-type lectin domain-containing protein</fullName>
    </submittedName>
</protein>
<evidence type="ECO:0000256" key="1">
    <source>
        <dbReference type="SAM" id="SignalP"/>
    </source>
</evidence>
<organism evidence="2 3">
    <name type="scientific">Plectus sambesii</name>
    <dbReference type="NCBI Taxonomy" id="2011161"/>
    <lineage>
        <taxon>Eukaryota</taxon>
        <taxon>Metazoa</taxon>
        <taxon>Ecdysozoa</taxon>
        <taxon>Nematoda</taxon>
        <taxon>Chromadorea</taxon>
        <taxon>Plectida</taxon>
        <taxon>Plectina</taxon>
        <taxon>Plectoidea</taxon>
        <taxon>Plectidae</taxon>
        <taxon>Plectus</taxon>
    </lineage>
</organism>
<dbReference type="InterPro" id="IPR016186">
    <property type="entry name" value="C-type_lectin-like/link_sf"/>
</dbReference>
<dbReference type="WBParaSite" id="PSAMB.scaffold9678size4733.g32693.t1">
    <property type="protein sequence ID" value="PSAMB.scaffold9678size4733.g32693.t1"/>
    <property type="gene ID" value="PSAMB.scaffold9678size4733.g32693"/>
</dbReference>
<dbReference type="SUPFAM" id="SSF56436">
    <property type="entry name" value="C-type lectin-like"/>
    <property type="match status" value="1"/>
</dbReference>